<evidence type="ECO:0000259" key="8">
    <source>
        <dbReference type="PROSITE" id="PS50850"/>
    </source>
</evidence>
<feature type="transmembrane region" description="Helical" evidence="7">
    <location>
        <begin position="245"/>
        <end position="266"/>
    </location>
</feature>
<evidence type="ECO:0000256" key="4">
    <source>
        <dbReference type="ARBA" id="ARBA00023136"/>
    </source>
</evidence>
<organism evidence="9 10">
    <name type="scientific">Streptomyces himastatinicus ATCC 53653</name>
    <dbReference type="NCBI Taxonomy" id="457427"/>
    <lineage>
        <taxon>Bacteria</taxon>
        <taxon>Bacillati</taxon>
        <taxon>Actinomycetota</taxon>
        <taxon>Actinomycetes</taxon>
        <taxon>Kitasatosporales</taxon>
        <taxon>Streptomycetaceae</taxon>
        <taxon>Streptomyces</taxon>
        <taxon>Streptomyces violaceusniger group</taxon>
    </lineage>
</organism>
<dbReference type="InterPro" id="IPR036259">
    <property type="entry name" value="MFS_trans_sf"/>
</dbReference>
<dbReference type="PANTHER" id="PTHR42718:SF39">
    <property type="entry name" value="ACTINORHODIN TRANSPORTER-RELATED"/>
    <property type="match status" value="1"/>
</dbReference>
<gene>
    <name evidence="9" type="ORF">SSOG_09085</name>
</gene>
<evidence type="ECO:0000256" key="1">
    <source>
        <dbReference type="ARBA" id="ARBA00004651"/>
    </source>
</evidence>
<dbReference type="SUPFAM" id="SSF103473">
    <property type="entry name" value="MFS general substrate transporter"/>
    <property type="match status" value="2"/>
</dbReference>
<dbReference type="Pfam" id="PF07690">
    <property type="entry name" value="MFS_1"/>
    <property type="match status" value="1"/>
</dbReference>
<dbReference type="PROSITE" id="PS50850">
    <property type="entry name" value="MFS"/>
    <property type="match status" value="1"/>
</dbReference>
<evidence type="ECO:0000256" key="3">
    <source>
        <dbReference type="ARBA" id="ARBA00022989"/>
    </source>
</evidence>
<evidence type="ECO:0000313" key="10">
    <source>
        <dbReference type="Proteomes" id="UP000003963"/>
    </source>
</evidence>
<evidence type="ECO:0000313" key="9">
    <source>
        <dbReference type="EMBL" id="EFL29371.1"/>
    </source>
</evidence>
<accession>D9WL96</accession>
<dbReference type="GO" id="GO:0046677">
    <property type="term" value="P:response to antibiotic"/>
    <property type="evidence" value="ECO:0007669"/>
    <property type="project" value="UniProtKB-KW"/>
</dbReference>
<keyword evidence="4 7" id="KW-0472">Membrane</keyword>
<dbReference type="AlphaFoldDB" id="D9WL96"/>
<keyword evidence="5" id="KW-0046">Antibiotic resistance</keyword>
<feature type="transmembrane region" description="Helical" evidence="7">
    <location>
        <begin position="423"/>
        <end position="443"/>
    </location>
</feature>
<evidence type="ECO:0000256" key="2">
    <source>
        <dbReference type="ARBA" id="ARBA00022692"/>
    </source>
</evidence>
<keyword evidence="2 7" id="KW-0812">Transmembrane</keyword>
<evidence type="ECO:0000256" key="6">
    <source>
        <dbReference type="SAM" id="MobiDB-lite"/>
    </source>
</evidence>
<feature type="transmembrane region" description="Helical" evidence="7">
    <location>
        <begin position="95"/>
        <end position="114"/>
    </location>
</feature>
<protein>
    <submittedName>
        <fullName evidence="9">Probable actinorhodin transporter</fullName>
    </submittedName>
</protein>
<keyword evidence="10" id="KW-1185">Reference proteome</keyword>
<dbReference type="Gene3D" id="1.20.1250.20">
    <property type="entry name" value="MFS general substrate transporter like domains"/>
    <property type="match status" value="1"/>
</dbReference>
<name>D9WL96_9ACTN</name>
<reference evidence="9 10" key="1">
    <citation type="submission" date="2009-02" db="EMBL/GenBank/DDBJ databases">
        <title>Annotation of Streptomyces hygroscopicus strain ATCC 53653.</title>
        <authorList>
            <consortium name="The Broad Institute Genome Sequencing Platform"/>
            <consortium name="Broad Institute Microbial Sequencing Center"/>
            <person name="Fischbach M."/>
            <person name="Godfrey P."/>
            <person name="Ward D."/>
            <person name="Young S."/>
            <person name="Zeng Q."/>
            <person name="Koehrsen M."/>
            <person name="Alvarado L."/>
            <person name="Berlin A.M."/>
            <person name="Bochicchio J."/>
            <person name="Borenstein D."/>
            <person name="Chapman S.B."/>
            <person name="Chen Z."/>
            <person name="Engels R."/>
            <person name="Freedman E."/>
            <person name="Gellesch M."/>
            <person name="Goldberg J."/>
            <person name="Griggs A."/>
            <person name="Gujja S."/>
            <person name="Heilman E.R."/>
            <person name="Heiman D.I."/>
            <person name="Hepburn T.A."/>
            <person name="Howarth C."/>
            <person name="Jen D."/>
            <person name="Larson L."/>
            <person name="Lewis B."/>
            <person name="Mehta T."/>
            <person name="Park D."/>
            <person name="Pearson M."/>
            <person name="Richards J."/>
            <person name="Roberts A."/>
            <person name="Saif S."/>
            <person name="Shea T.D."/>
            <person name="Shenoy N."/>
            <person name="Sisk P."/>
            <person name="Stolte C."/>
            <person name="Sykes S.N."/>
            <person name="Thomson T."/>
            <person name="Walk T."/>
            <person name="White J."/>
            <person name="Yandava C."/>
            <person name="Straight P."/>
            <person name="Clardy J."/>
            <person name="Hung D."/>
            <person name="Kolter R."/>
            <person name="Mekalanos J."/>
            <person name="Walker S."/>
            <person name="Walsh C.T."/>
            <person name="Wieland-Brown L.C."/>
            <person name="Haas B."/>
            <person name="Nusbaum C."/>
            <person name="Birren B."/>
        </authorList>
    </citation>
    <scope>NUCLEOTIDE SEQUENCE [LARGE SCALE GENOMIC DNA]</scope>
    <source>
        <strain evidence="9 10">ATCC 53653</strain>
    </source>
</reference>
<dbReference type="Gene3D" id="1.20.1720.10">
    <property type="entry name" value="Multidrug resistance protein D"/>
    <property type="match status" value="1"/>
</dbReference>
<comment type="subcellular location">
    <subcellularLocation>
        <location evidence="1">Cell membrane</location>
        <topology evidence="1">Multi-pass membrane protein</topology>
    </subcellularLocation>
</comment>
<dbReference type="InterPro" id="IPR020846">
    <property type="entry name" value="MFS_dom"/>
</dbReference>
<feature type="transmembrane region" description="Helical" evidence="7">
    <location>
        <begin position="153"/>
        <end position="176"/>
    </location>
</feature>
<feature type="transmembrane region" description="Helical" evidence="7">
    <location>
        <begin position="291"/>
        <end position="313"/>
    </location>
</feature>
<dbReference type="GO" id="GO:0022857">
    <property type="term" value="F:transmembrane transporter activity"/>
    <property type="evidence" value="ECO:0007669"/>
    <property type="project" value="InterPro"/>
</dbReference>
<feature type="transmembrane region" description="Helical" evidence="7">
    <location>
        <begin position="355"/>
        <end position="375"/>
    </location>
</feature>
<feature type="compositionally biased region" description="Basic and acidic residues" evidence="6">
    <location>
        <begin position="498"/>
        <end position="508"/>
    </location>
</feature>
<feature type="transmembrane region" description="Helical" evidence="7">
    <location>
        <begin position="325"/>
        <end position="343"/>
    </location>
</feature>
<evidence type="ECO:0000256" key="5">
    <source>
        <dbReference type="ARBA" id="ARBA00023251"/>
    </source>
</evidence>
<feature type="domain" description="Major facilitator superfamily (MFS) profile" evidence="8">
    <location>
        <begin position="29"/>
        <end position="479"/>
    </location>
</feature>
<feature type="transmembrane region" description="Helical" evidence="7">
    <location>
        <begin position="455"/>
        <end position="475"/>
    </location>
</feature>
<evidence type="ECO:0000256" key="7">
    <source>
        <dbReference type="SAM" id="Phobius"/>
    </source>
</evidence>
<dbReference type="Proteomes" id="UP000003963">
    <property type="component" value="Unassembled WGS sequence"/>
</dbReference>
<dbReference type="STRING" id="457427.SSOG_09085"/>
<dbReference type="GO" id="GO:0005886">
    <property type="term" value="C:plasma membrane"/>
    <property type="evidence" value="ECO:0007669"/>
    <property type="project" value="UniProtKB-SubCell"/>
</dbReference>
<proteinExistence type="predicted"/>
<sequence length="508" mass="52143">MGTSAEGWMAEGDGGMGSESAGRAGRAALLTVLLVGQFMANIDTAIVNIAAPSVQADLHASAGQVDLVVSGYILAYAVLLVTGARLGDTHGHRRIFLLGLLGFVITSLACGIAPEPVTLIVSRLCQGASSALMVPQVLSGIQLHFTGQARVRAIGYYTLALSGGAIVGQVLGGLLVSADILGSGWRPVFLINVPIGAVLLLAGLRALPPDAVTQRQPLDLHGVCALSSAVSLAVVPLVFGRDQGWPVWSWLCLVASAPAFVWFVVVERRLGAAGGRPLVRLDVVARPPVRWALIAHGLTTLTYLALLFVLALYLQHGLGQSPARAGLAMVSWVAAFGIAGPVLPRLPQHTQRFMASAGCLLLAVGYAAVSTSVALGREDGVLLLVLLGLGGLGLGISSHSLISHLTNAVERRYATDLSGVISTNAQLAGTVGVAVFGTLYSGLAPAPGASAATEAFTTVTAVFAVLALISAGAALRATRHADAAPRGDGTQHAVAKAGRRDDSWRISH</sequence>
<dbReference type="EMBL" id="GG657754">
    <property type="protein sequence ID" value="EFL29371.1"/>
    <property type="molecule type" value="Genomic_DNA"/>
</dbReference>
<feature type="region of interest" description="Disordered" evidence="6">
    <location>
        <begin position="480"/>
        <end position="508"/>
    </location>
</feature>
<feature type="transmembrane region" description="Helical" evidence="7">
    <location>
        <begin position="63"/>
        <end position="83"/>
    </location>
</feature>
<feature type="transmembrane region" description="Helical" evidence="7">
    <location>
        <begin position="120"/>
        <end position="141"/>
    </location>
</feature>
<feature type="transmembrane region" description="Helical" evidence="7">
    <location>
        <begin position="188"/>
        <end position="208"/>
    </location>
</feature>
<dbReference type="CDD" id="cd17321">
    <property type="entry name" value="MFS_MMR_MDR_like"/>
    <property type="match status" value="1"/>
</dbReference>
<feature type="transmembrane region" description="Helical" evidence="7">
    <location>
        <begin position="220"/>
        <end position="239"/>
    </location>
</feature>
<feature type="transmembrane region" description="Helical" evidence="7">
    <location>
        <begin position="381"/>
        <end position="402"/>
    </location>
</feature>
<dbReference type="HOGENOM" id="CLU_000960_28_2_11"/>
<dbReference type="PANTHER" id="PTHR42718">
    <property type="entry name" value="MAJOR FACILITATOR SUPERFAMILY MULTIDRUG TRANSPORTER MFSC"/>
    <property type="match status" value="1"/>
</dbReference>
<dbReference type="InterPro" id="IPR011701">
    <property type="entry name" value="MFS"/>
</dbReference>
<feature type="transmembrane region" description="Helical" evidence="7">
    <location>
        <begin position="27"/>
        <end position="51"/>
    </location>
</feature>
<keyword evidence="3 7" id="KW-1133">Transmembrane helix</keyword>